<evidence type="ECO:0000256" key="1">
    <source>
        <dbReference type="SAM" id="MobiDB-lite"/>
    </source>
</evidence>
<accession>A0A840HQS9</accession>
<organism evidence="2 3">
    <name type="scientific">Rhizorhapis suberifaciens</name>
    <name type="common">corky root of lettuce</name>
    <dbReference type="NCBI Taxonomy" id="13656"/>
    <lineage>
        <taxon>Bacteria</taxon>
        <taxon>Pseudomonadati</taxon>
        <taxon>Pseudomonadota</taxon>
        <taxon>Alphaproteobacteria</taxon>
        <taxon>Sphingomonadales</taxon>
        <taxon>Sphingomonadaceae</taxon>
        <taxon>Rhizorhapis</taxon>
    </lineage>
</organism>
<evidence type="ECO:0000313" key="2">
    <source>
        <dbReference type="EMBL" id="MBB4639987.1"/>
    </source>
</evidence>
<dbReference type="InterPro" id="IPR013321">
    <property type="entry name" value="Arc_rbn_hlx_hlx"/>
</dbReference>
<dbReference type="AlphaFoldDB" id="A0A840HQS9"/>
<sequence length="197" mass="21046">MGEPKPFASLTSGLLARKGAAKPAMRRQYMGGMGGMTLGHEDLGWNDMGEDSDTAPVVNQPHAGLSPLPSHTPVAEPEPPVALVDELVVAPVEVPAIVEQRQMLVEKVGQFEEEASATKAGTAKARSKSTGPGQRQAKAAFTLRLDPDRHLKLRLACAVTNRSAQQLVIQALDELLQQSPHVEQLAGQLKPRRAARA</sequence>
<dbReference type="Gene3D" id="1.10.1220.10">
    <property type="entry name" value="Met repressor-like"/>
    <property type="match status" value="1"/>
</dbReference>
<reference evidence="2 3" key="1">
    <citation type="submission" date="2020-08" db="EMBL/GenBank/DDBJ databases">
        <title>Genomic Encyclopedia of Type Strains, Phase IV (KMG-IV): sequencing the most valuable type-strain genomes for metagenomic binning, comparative biology and taxonomic classification.</title>
        <authorList>
            <person name="Goeker M."/>
        </authorList>
    </citation>
    <scope>NUCLEOTIDE SEQUENCE [LARGE SCALE GENOMIC DNA]</scope>
    <source>
        <strain evidence="2 3">DSM 7465</strain>
    </source>
</reference>
<dbReference type="SUPFAM" id="SSF47598">
    <property type="entry name" value="Ribbon-helix-helix"/>
    <property type="match status" value="1"/>
</dbReference>
<comment type="caution">
    <text evidence="2">The sequence shown here is derived from an EMBL/GenBank/DDBJ whole genome shotgun (WGS) entry which is preliminary data.</text>
</comment>
<dbReference type="Proteomes" id="UP000575068">
    <property type="component" value="Unassembled WGS sequence"/>
</dbReference>
<dbReference type="RefSeq" id="WP_184473833.1">
    <property type="nucleotide sequence ID" value="NZ_JACHOV010000001.1"/>
</dbReference>
<evidence type="ECO:0000313" key="3">
    <source>
        <dbReference type="Proteomes" id="UP000575068"/>
    </source>
</evidence>
<name>A0A840HQS9_9SPHN</name>
<proteinExistence type="predicted"/>
<protein>
    <submittedName>
        <fullName evidence="2">Putative HicB family RNase H-like nuclease</fullName>
    </submittedName>
</protein>
<dbReference type="InterPro" id="IPR010985">
    <property type="entry name" value="Ribbon_hlx_hlx"/>
</dbReference>
<feature type="region of interest" description="Disordered" evidence="1">
    <location>
        <begin position="1"/>
        <end position="71"/>
    </location>
</feature>
<gene>
    <name evidence="2" type="ORF">HNQ99_000267</name>
</gene>
<keyword evidence="3" id="KW-1185">Reference proteome</keyword>
<dbReference type="EMBL" id="JACHOV010000001">
    <property type="protein sequence ID" value="MBB4639987.1"/>
    <property type="molecule type" value="Genomic_DNA"/>
</dbReference>
<feature type="region of interest" description="Disordered" evidence="1">
    <location>
        <begin position="115"/>
        <end position="136"/>
    </location>
</feature>
<dbReference type="GO" id="GO:0006355">
    <property type="term" value="P:regulation of DNA-templated transcription"/>
    <property type="evidence" value="ECO:0007669"/>
    <property type="project" value="InterPro"/>
</dbReference>